<evidence type="ECO:0000256" key="5">
    <source>
        <dbReference type="SAM" id="Coils"/>
    </source>
</evidence>
<protein>
    <submittedName>
        <fullName evidence="7">Uncharacterized protein</fullName>
    </submittedName>
</protein>
<dbReference type="Proteomes" id="UP001258017">
    <property type="component" value="Unassembled WGS sequence"/>
</dbReference>
<organism evidence="7 8">
    <name type="scientific">Odynerus spinipes</name>
    <dbReference type="NCBI Taxonomy" id="1348599"/>
    <lineage>
        <taxon>Eukaryota</taxon>
        <taxon>Metazoa</taxon>
        <taxon>Ecdysozoa</taxon>
        <taxon>Arthropoda</taxon>
        <taxon>Hexapoda</taxon>
        <taxon>Insecta</taxon>
        <taxon>Pterygota</taxon>
        <taxon>Neoptera</taxon>
        <taxon>Endopterygota</taxon>
        <taxon>Hymenoptera</taxon>
        <taxon>Apocrita</taxon>
        <taxon>Aculeata</taxon>
        <taxon>Vespoidea</taxon>
        <taxon>Vespidae</taxon>
        <taxon>Eumeninae</taxon>
        <taxon>Odynerus</taxon>
    </lineage>
</organism>
<evidence type="ECO:0000313" key="7">
    <source>
        <dbReference type="EMBL" id="KAK2585801.1"/>
    </source>
</evidence>
<evidence type="ECO:0000256" key="6">
    <source>
        <dbReference type="SAM" id="MobiDB-lite"/>
    </source>
</evidence>
<sequence>MYVICLSETRIKICIDQSAECDRQCRAMQLEMENLQRQLETANADRENAIQENRRLQDDLAAVTYELRNLQRDLDSARTESYDLKKQLQTYVSEVRRAEELLNRKESERSEMLNHFRSLSLEATVLENNNHSLESEAAEARGALQTAKDRSLDLERQLADKDSLIRGYETQISELTQTVASMETQLRQQTERRLTAEADLNTVRDLCIKLDQQKDALMQQFEEKDATKEQYETQLAGLKAEQDIIQDQIDRDHATVERLETLLDQARQESINAQTTNQELQNEISRLKQKIVELQTKLSSESLELKQCQNQAAEYSKQISELRRQVTNERFDRAKKDEESRRYSGQGKCKDHCPSTCKICKSRAVSLGMSNGEYMKSDGGNESTANNKIQVDSSERVWPNVMEPLAESTPDRHTNKSNISPCCMSPLPSEKMHVPTIVSEMPNQKHGPTKVSEIQNQKHAPTKISEIPNQKHAPTKVSEIPNQKHGPTKVSEIPNQKHGPTKVSKIPNQKHVSEIQNQKHDVFEPSNKNSDNFNAASYRCASTQCMKINGQSPAISDSSDYQFVNELQVSRKLLPCCTVSNDTNSSIEKLEKFIDNTSVKTTNENTINDTVEDIYIRNTKKRLRDNYKNDNVIHPARHRESVPSTVNMDADIKYVANFKETFSEFDAFTTKNLIPCDCNDREKVASDYTIDEIPQTMKQNDEQNEEECSCENKSYSHLTDTVTKAVIRNTEINELHKTNASDVTNVAQPDDNKTTNDVKGPTQTNQCKTIVIICPKFKFKKIISDIKEHTKSLEQQIANINNIVKSIIILSDQKTSSVLEKENLTIFYEKSNENSNEPQTEKFVDRNNNNVEQQVKHESTRGTNVDKHIKERALSTSSLTQKSPIHQEPVTTLIKENLIKNDEQISPHVKVKEEVPTIEMNTTKYESDQINVKGTPHEHHETKHISYSDKTYTSAIEAPEIEPTFVDSLTKDICDFTSCDTGYIHYSTLSDRDSISDLNLQTTFTQSSNCQIVAATSVSSNELNFNAKPTNCLVLRDNRRKSNNKDDVFPASMNVSTTIDDLKPSISIQCVTISNSSNCCIADLQALEITNSSPRDNLDKLFYNTDPAFVAVAGPAE</sequence>
<comment type="subcellular location">
    <subcellularLocation>
        <location evidence="1">Cytoplasm</location>
        <location evidence="1">Cytoskeleton</location>
        <location evidence="1">Microtubule organizing center</location>
        <location evidence="1">Centrosome</location>
        <location evidence="1">Centriole</location>
    </subcellularLocation>
</comment>
<evidence type="ECO:0000256" key="4">
    <source>
        <dbReference type="ARBA" id="ARBA00038123"/>
    </source>
</evidence>
<evidence type="ECO:0000256" key="1">
    <source>
        <dbReference type="ARBA" id="ARBA00004114"/>
    </source>
</evidence>
<keyword evidence="2" id="KW-0963">Cytoplasm</keyword>
<comment type="caution">
    <text evidence="7">The sequence shown here is derived from an EMBL/GenBank/DDBJ whole genome shotgun (WGS) entry which is preliminary data.</text>
</comment>
<dbReference type="EMBL" id="JAIFRP010000021">
    <property type="protein sequence ID" value="KAK2585801.1"/>
    <property type="molecule type" value="Genomic_DNA"/>
</dbReference>
<comment type="similarity">
    <text evidence="4">Belongs to the CEP135/TSGA10 family.</text>
</comment>
<dbReference type="SUPFAM" id="SSF90257">
    <property type="entry name" value="Myosin rod fragments"/>
    <property type="match status" value="1"/>
</dbReference>
<dbReference type="PANTHER" id="PTHR20544:SF0">
    <property type="entry name" value="NUCLEOPROTEIN TPR_MLP1 DOMAIN-CONTAINING PROTEIN"/>
    <property type="match status" value="1"/>
</dbReference>
<feature type="region of interest" description="Disordered" evidence="6">
    <location>
        <begin position="471"/>
        <end position="505"/>
    </location>
</feature>
<dbReference type="PANTHER" id="PTHR20544">
    <property type="entry name" value="CENTROSOMAL PROTEIN CEP135"/>
    <property type="match status" value="1"/>
</dbReference>
<dbReference type="Gene3D" id="1.10.287.1490">
    <property type="match status" value="1"/>
</dbReference>
<accession>A0AAD9RV63</accession>
<dbReference type="AlphaFoldDB" id="A0AAD9RV63"/>
<dbReference type="InterPro" id="IPR051877">
    <property type="entry name" value="Centriole_BasalBody_StrucProt"/>
</dbReference>
<keyword evidence="8" id="KW-1185">Reference proteome</keyword>
<name>A0AAD9RV63_9HYME</name>
<evidence type="ECO:0000256" key="3">
    <source>
        <dbReference type="ARBA" id="ARBA00023212"/>
    </source>
</evidence>
<keyword evidence="3" id="KW-0206">Cytoskeleton</keyword>
<reference evidence="7" key="2">
    <citation type="journal article" date="2023" name="Commun. Biol.">
        <title>Intrasexual cuticular hydrocarbon dimorphism in a wasp sheds light on hydrocarbon biosynthesis genes in Hymenoptera.</title>
        <authorList>
            <person name="Moris V.C."/>
            <person name="Podsiadlowski L."/>
            <person name="Martin S."/>
            <person name="Oeyen J.P."/>
            <person name="Donath A."/>
            <person name="Petersen M."/>
            <person name="Wilbrandt J."/>
            <person name="Misof B."/>
            <person name="Liedtke D."/>
            <person name="Thamm M."/>
            <person name="Scheiner R."/>
            <person name="Schmitt T."/>
            <person name="Niehuis O."/>
        </authorList>
    </citation>
    <scope>NUCLEOTIDE SEQUENCE</scope>
    <source>
        <tissue evidence="7">Thorax + abdomen</tissue>
    </source>
</reference>
<gene>
    <name evidence="7" type="ORF">KPH14_010405</name>
</gene>
<reference evidence="7" key="1">
    <citation type="submission" date="2021-08" db="EMBL/GenBank/DDBJ databases">
        <authorList>
            <person name="Misof B."/>
            <person name="Oliver O."/>
            <person name="Podsiadlowski L."/>
            <person name="Donath A."/>
            <person name="Peters R."/>
            <person name="Mayer C."/>
            <person name="Rust J."/>
            <person name="Gunkel S."/>
            <person name="Lesny P."/>
            <person name="Martin S."/>
            <person name="Oeyen J.P."/>
            <person name="Petersen M."/>
            <person name="Panagiotis P."/>
            <person name="Wilbrandt J."/>
            <person name="Tanja T."/>
        </authorList>
    </citation>
    <scope>NUCLEOTIDE SEQUENCE</scope>
    <source>
        <strain evidence="7">GBR_01_08_01A</strain>
        <tissue evidence="7">Thorax + abdomen</tissue>
    </source>
</reference>
<keyword evidence="5" id="KW-0175">Coiled coil</keyword>
<evidence type="ECO:0000313" key="8">
    <source>
        <dbReference type="Proteomes" id="UP001258017"/>
    </source>
</evidence>
<evidence type="ECO:0000256" key="2">
    <source>
        <dbReference type="ARBA" id="ARBA00022490"/>
    </source>
</evidence>
<dbReference type="GO" id="GO:0005814">
    <property type="term" value="C:centriole"/>
    <property type="evidence" value="ECO:0007669"/>
    <property type="project" value="UniProtKB-SubCell"/>
</dbReference>
<proteinExistence type="inferred from homology"/>
<feature type="coiled-coil region" evidence="5">
    <location>
        <begin position="18"/>
        <end position="325"/>
    </location>
</feature>